<dbReference type="AlphaFoldDB" id="G0UZP3"/>
<proteinExistence type="predicted"/>
<sequence length="99" mass="11588">MVDTQLFFFFFRSGGEERGCQKFWWMRESQRCMCGCHSHVALCHSFPTNSLFHLILPPLTSLQRCGYGRISCITTLFVSSFFVFKKRKHTTTLQLVLLL</sequence>
<accession>G0UZP3</accession>
<dbReference type="EMBL" id="HE575324">
    <property type="protein sequence ID" value="CCC94862.1"/>
    <property type="molecule type" value="Genomic_DNA"/>
</dbReference>
<reference evidence="1" key="1">
    <citation type="journal article" date="2012" name="Proc. Natl. Acad. Sci. U.S.A.">
        <title>Antigenic diversity is generated by distinct evolutionary mechanisms in African trypanosome species.</title>
        <authorList>
            <person name="Jackson A.P."/>
            <person name="Berry A."/>
            <person name="Aslett M."/>
            <person name="Allison H.C."/>
            <person name="Burton P."/>
            <person name="Vavrova-Anderson J."/>
            <person name="Brown R."/>
            <person name="Browne H."/>
            <person name="Corton N."/>
            <person name="Hauser H."/>
            <person name="Gamble J."/>
            <person name="Gilderthorp R."/>
            <person name="Marcello L."/>
            <person name="McQuillan J."/>
            <person name="Otto T.D."/>
            <person name="Quail M.A."/>
            <person name="Sanders M.J."/>
            <person name="van Tonder A."/>
            <person name="Ginger M.L."/>
            <person name="Field M.C."/>
            <person name="Barry J.D."/>
            <person name="Hertz-Fowler C."/>
            <person name="Berriman M."/>
        </authorList>
    </citation>
    <scope>NUCLEOTIDE SEQUENCE</scope>
    <source>
        <strain evidence="1">IL3000</strain>
    </source>
</reference>
<organism evidence="1">
    <name type="scientific">Trypanosoma congolense (strain IL3000)</name>
    <dbReference type="NCBI Taxonomy" id="1068625"/>
    <lineage>
        <taxon>Eukaryota</taxon>
        <taxon>Discoba</taxon>
        <taxon>Euglenozoa</taxon>
        <taxon>Kinetoplastea</taxon>
        <taxon>Metakinetoplastina</taxon>
        <taxon>Trypanosomatida</taxon>
        <taxon>Trypanosomatidae</taxon>
        <taxon>Trypanosoma</taxon>
        <taxon>Nannomonas</taxon>
    </lineage>
</organism>
<name>G0UZP3_TRYCI</name>
<protein>
    <submittedName>
        <fullName evidence="1">Uncharacterized protein</fullName>
    </submittedName>
</protein>
<gene>
    <name evidence="1" type="ORF">TCIL3000_11_2540</name>
</gene>
<evidence type="ECO:0000313" key="1">
    <source>
        <dbReference type="EMBL" id="CCC94862.1"/>
    </source>
</evidence>